<feature type="domain" description="Peptidase M15C" evidence="1">
    <location>
        <begin position="124"/>
        <end position="199"/>
    </location>
</feature>
<gene>
    <name evidence="2" type="ORF">H9888_02085</name>
</gene>
<proteinExistence type="predicted"/>
<evidence type="ECO:0000313" key="2">
    <source>
        <dbReference type="EMBL" id="HIW10268.1"/>
    </source>
</evidence>
<dbReference type="GO" id="GO:0008233">
    <property type="term" value="F:peptidase activity"/>
    <property type="evidence" value="ECO:0007669"/>
    <property type="project" value="InterPro"/>
</dbReference>
<protein>
    <submittedName>
        <fullName evidence="2">M15 family metallopeptidase</fullName>
    </submittedName>
</protein>
<dbReference type="Gene3D" id="3.30.1380.10">
    <property type="match status" value="1"/>
</dbReference>
<dbReference type="InterPro" id="IPR039561">
    <property type="entry name" value="Peptidase_M15C"/>
</dbReference>
<dbReference type="EMBL" id="DXHL01000010">
    <property type="protein sequence ID" value="HIW10268.1"/>
    <property type="molecule type" value="Genomic_DNA"/>
</dbReference>
<evidence type="ECO:0000259" key="1">
    <source>
        <dbReference type="Pfam" id="PF13539"/>
    </source>
</evidence>
<name>A0A9D1QBX3_9BACT</name>
<dbReference type="Proteomes" id="UP000823926">
    <property type="component" value="Unassembled WGS sequence"/>
</dbReference>
<evidence type="ECO:0000313" key="3">
    <source>
        <dbReference type="Proteomes" id="UP000823926"/>
    </source>
</evidence>
<dbReference type="SUPFAM" id="SSF55166">
    <property type="entry name" value="Hedgehog/DD-peptidase"/>
    <property type="match status" value="1"/>
</dbReference>
<reference evidence="2" key="2">
    <citation type="submission" date="2021-04" db="EMBL/GenBank/DDBJ databases">
        <authorList>
            <person name="Gilroy R."/>
        </authorList>
    </citation>
    <scope>NUCLEOTIDE SEQUENCE</scope>
    <source>
        <strain evidence="2">ChiBcec15-1070</strain>
    </source>
</reference>
<reference evidence="2" key="1">
    <citation type="journal article" date="2021" name="PeerJ">
        <title>Extensive microbial diversity within the chicken gut microbiome revealed by metagenomics and culture.</title>
        <authorList>
            <person name="Gilroy R."/>
            <person name="Ravi A."/>
            <person name="Getino M."/>
            <person name="Pursley I."/>
            <person name="Horton D.L."/>
            <person name="Alikhan N.F."/>
            <person name="Baker D."/>
            <person name="Gharbi K."/>
            <person name="Hall N."/>
            <person name="Watson M."/>
            <person name="Adriaenssens E.M."/>
            <person name="Foster-Nyarko E."/>
            <person name="Jarju S."/>
            <person name="Secka A."/>
            <person name="Antonio M."/>
            <person name="Oren A."/>
            <person name="Chaudhuri R.R."/>
            <person name="La Ragione R."/>
            <person name="Hildebrand F."/>
            <person name="Pallen M.J."/>
        </authorList>
    </citation>
    <scope>NUCLEOTIDE SEQUENCE</scope>
    <source>
        <strain evidence="2">ChiBcec15-1070</strain>
    </source>
</reference>
<dbReference type="InterPro" id="IPR009045">
    <property type="entry name" value="Zn_M74/Hedgehog-like"/>
</dbReference>
<sequence>MTLITLLQCLLAPLPLTDSVIVDSNISFEQAIQGSTAPDSIIRTLTLVNVEYYSFDNRLHRGQIVVHRELEEDVRNLFHELRRQRFPVESVIPIRFDKPNNGTSMDTLNNTYGFHYRTKATFRTTQLSTHARGRAIDINPFHNPAHLRNGHIIPSRGHYAPGTPGTLCDTSSIVRYMRQQGWRWGGGWKSVQDYMHFEKP</sequence>
<organism evidence="2 3">
    <name type="scientific">Candidatus Rikenella faecigallinarum</name>
    <dbReference type="NCBI Taxonomy" id="2838745"/>
    <lineage>
        <taxon>Bacteria</taxon>
        <taxon>Pseudomonadati</taxon>
        <taxon>Bacteroidota</taxon>
        <taxon>Bacteroidia</taxon>
        <taxon>Bacteroidales</taxon>
        <taxon>Rikenellaceae</taxon>
        <taxon>Rikenella</taxon>
    </lineage>
</organism>
<dbReference type="Pfam" id="PF13539">
    <property type="entry name" value="Peptidase_M15_4"/>
    <property type="match status" value="1"/>
</dbReference>
<comment type="caution">
    <text evidence="2">The sequence shown here is derived from an EMBL/GenBank/DDBJ whole genome shotgun (WGS) entry which is preliminary data.</text>
</comment>
<dbReference type="AlphaFoldDB" id="A0A9D1QBX3"/>
<accession>A0A9D1QBX3</accession>